<evidence type="ECO:0000256" key="7">
    <source>
        <dbReference type="SAM" id="Phobius"/>
    </source>
</evidence>
<keyword evidence="3 7" id="KW-1133">Transmembrane helix</keyword>
<dbReference type="GO" id="GO:0016020">
    <property type="term" value="C:membrane"/>
    <property type="evidence" value="ECO:0007669"/>
    <property type="project" value="UniProtKB-SubCell"/>
</dbReference>
<organism evidence="9 10">
    <name type="scientific">Macrophomina phaseolina (strain MS6)</name>
    <name type="common">Charcoal rot fungus</name>
    <dbReference type="NCBI Taxonomy" id="1126212"/>
    <lineage>
        <taxon>Eukaryota</taxon>
        <taxon>Fungi</taxon>
        <taxon>Dikarya</taxon>
        <taxon>Ascomycota</taxon>
        <taxon>Pezizomycotina</taxon>
        <taxon>Dothideomycetes</taxon>
        <taxon>Dothideomycetes incertae sedis</taxon>
        <taxon>Botryosphaeriales</taxon>
        <taxon>Botryosphaeriaceae</taxon>
        <taxon>Macrophomina</taxon>
    </lineage>
</organism>
<evidence type="ECO:0000256" key="2">
    <source>
        <dbReference type="ARBA" id="ARBA00022692"/>
    </source>
</evidence>
<dbReference type="OrthoDB" id="444631at2759"/>
<proteinExistence type="inferred from homology"/>
<dbReference type="InParanoid" id="K2R8H7"/>
<evidence type="ECO:0000259" key="8">
    <source>
        <dbReference type="Pfam" id="PF20684"/>
    </source>
</evidence>
<feature type="transmembrane region" description="Helical" evidence="7">
    <location>
        <begin position="101"/>
        <end position="121"/>
    </location>
</feature>
<dbReference type="InterPro" id="IPR049326">
    <property type="entry name" value="Rhodopsin_dom_fungi"/>
</dbReference>
<feature type="region of interest" description="Disordered" evidence="6">
    <location>
        <begin position="198"/>
        <end position="220"/>
    </location>
</feature>
<dbReference type="HOGENOM" id="CLU_1256240_0_0_1"/>
<name>K2R8H7_MACPH</name>
<dbReference type="Proteomes" id="UP000007129">
    <property type="component" value="Unassembled WGS sequence"/>
</dbReference>
<evidence type="ECO:0000313" key="9">
    <source>
        <dbReference type="EMBL" id="EKG09202.1"/>
    </source>
</evidence>
<feature type="compositionally biased region" description="Low complexity" evidence="6">
    <location>
        <begin position="147"/>
        <end position="157"/>
    </location>
</feature>
<comment type="similarity">
    <text evidence="5">Belongs to the SAT4 family.</text>
</comment>
<feature type="region of interest" description="Disordered" evidence="6">
    <location>
        <begin position="141"/>
        <end position="183"/>
    </location>
</feature>
<dbReference type="InterPro" id="IPR052337">
    <property type="entry name" value="SAT4-like"/>
</dbReference>
<evidence type="ECO:0000313" key="10">
    <source>
        <dbReference type="Proteomes" id="UP000007129"/>
    </source>
</evidence>
<evidence type="ECO:0000256" key="6">
    <source>
        <dbReference type="SAM" id="MobiDB-lite"/>
    </source>
</evidence>
<feature type="transmembrane region" description="Helical" evidence="7">
    <location>
        <begin position="65"/>
        <end position="89"/>
    </location>
</feature>
<feature type="compositionally biased region" description="Basic and acidic residues" evidence="6">
    <location>
        <begin position="171"/>
        <end position="182"/>
    </location>
</feature>
<dbReference type="PANTHER" id="PTHR33048:SF47">
    <property type="entry name" value="INTEGRAL MEMBRANE PROTEIN-RELATED"/>
    <property type="match status" value="1"/>
</dbReference>
<feature type="domain" description="Rhodopsin" evidence="8">
    <location>
        <begin position="3"/>
        <end position="114"/>
    </location>
</feature>
<dbReference type="Pfam" id="PF20684">
    <property type="entry name" value="Fung_rhodopsin"/>
    <property type="match status" value="1"/>
</dbReference>
<reference evidence="9 10" key="1">
    <citation type="journal article" date="2012" name="BMC Genomics">
        <title>Tools to kill: Genome of one of the most destructive plant pathogenic fungi Macrophomina phaseolina.</title>
        <authorList>
            <person name="Islam M.S."/>
            <person name="Haque M.S."/>
            <person name="Islam M.M."/>
            <person name="Emdad E.M."/>
            <person name="Halim A."/>
            <person name="Hossen Q.M.M."/>
            <person name="Hossain M.Z."/>
            <person name="Ahmed B."/>
            <person name="Rahim S."/>
            <person name="Rahman M.S."/>
            <person name="Alam M.M."/>
            <person name="Hou S."/>
            <person name="Wan X."/>
            <person name="Saito J.A."/>
            <person name="Alam M."/>
        </authorList>
    </citation>
    <scope>NUCLEOTIDE SEQUENCE [LARGE SCALE GENOMIC DNA]</scope>
    <source>
        <strain evidence="9 10">MS6</strain>
    </source>
</reference>
<keyword evidence="2 7" id="KW-0812">Transmembrane</keyword>
<evidence type="ECO:0000256" key="3">
    <source>
        <dbReference type="ARBA" id="ARBA00022989"/>
    </source>
</evidence>
<sequence length="220" mass="24908">MSAKLSILSFYLRFSPAKRFKMTVYVLITVVIIYSLLGSFFWLYACQPMARMWDRTITSGSCIDGYAFGIFYATTNSVTDLTILFLPVFQFWNVQLPRRQRIGVSAIFMTGGLAMELYVGIISVCLPHAKPFLQYHFPKTPGSSFHSSPAATRSTGRSTRDRSRTLQSHNGQKDKVTERIERCDDEIPLEPMVKVVGDSIDEVSQREESTSSLRTPHQVV</sequence>
<accession>K2R8H7</accession>
<evidence type="ECO:0000256" key="1">
    <source>
        <dbReference type="ARBA" id="ARBA00004141"/>
    </source>
</evidence>
<comment type="caution">
    <text evidence="9">The sequence shown here is derived from an EMBL/GenBank/DDBJ whole genome shotgun (WGS) entry which is preliminary data.</text>
</comment>
<keyword evidence="4 7" id="KW-0472">Membrane</keyword>
<feature type="compositionally biased region" description="Polar residues" evidence="6">
    <location>
        <begin position="210"/>
        <end position="220"/>
    </location>
</feature>
<evidence type="ECO:0000256" key="4">
    <source>
        <dbReference type="ARBA" id="ARBA00023136"/>
    </source>
</evidence>
<dbReference type="VEuPathDB" id="FungiDB:MPH_13802"/>
<gene>
    <name evidence="9" type="ORF">MPH_13802</name>
</gene>
<evidence type="ECO:0000256" key="5">
    <source>
        <dbReference type="ARBA" id="ARBA00038359"/>
    </source>
</evidence>
<dbReference type="AlphaFoldDB" id="K2R8H7"/>
<comment type="subcellular location">
    <subcellularLocation>
        <location evidence="1">Membrane</location>
        <topology evidence="1">Multi-pass membrane protein</topology>
    </subcellularLocation>
</comment>
<protein>
    <recommendedName>
        <fullName evidence="8">Rhodopsin domain-containing protein</fullName>
    </recommendedName>
</protein>
<dbReference type="PANTHER" id="PTHR33048">
    <property type="entry name" value="PTH11-LIKE INTEGRAL MEMBRANE PROTEIN (AFU_ORTHOLOGUE AFUA_5G11245)"/>
    <property type="match status" value="1"/>
</dbReference>
<feature type="transmembrane region" description="Helical" evidence="7">
    <location>
        <begin position="22"/>
        <end position="45"/>
    </location>
</feature>
<dbReference type="EMBL" id="AHHD01000752">
    <property type="protein sequence ID" value="EKG09202.1"/>
    <property type="molecule type" value="Genomic_DNA"/>
</dbReference>